<dbReference type="Gene3D" id="2.60.200.60">
    <property type="match status" value="1"/>
</dbReference>
<evidence type="ECO:0000256" key="1">
    <source>
        <dbReference type="SAM" id="MobiDB-lite"/>
    </source>
</evidence>
<protein>
    <recommendedName>
        <fullName evidence="4">PaaR repeat-containing protein</fullName>
    </recommendedName>
</protein>
<dbReference type="Proteomes" id="UP000027192">
    <property type="component" value="Unassembled WGS sequence"/>
</dbReference>
<comment type="caution">
    <text evidence="2">The sequence shown here is derived from an EMBL/GenBank/DDBJ whole genome shotgun (WGS) entry which is preliminary data.</text>
</comment>
<dbReference type="InterPro" id="IPR008727">
    <property type="entry name" value="PAAR_motif"/>
</dbReference>
<dbReference type="OrthoDB" id="9807902at2"/>
<gene>
    <name evidence="2" type="ORF">EA58_03845</name>
</gene>
<name>A0A066RZS7_9GAMM</name>
<dbReference type="RefSeq" id="WP_036749015.1">
    <property type="nucleotide sequence ID" value="NZ_JAGSGC010000002.1"/>
</dbReference>
<reference evidence="2 3" key="1">
    <citation type="submission" date="2014-04" db="EMBL/GenBank/DDBJ databases">
        <title>Draft genome sequence of Photobacterium halotolerans S2753: a solonamide, ngercheumicin and holomycin producer.</title>
        <authorList>
            <person name="Machado H.R."/>
            <person name="Gram L."/>
        </authorList>
    </citation>
    <scope>NUCLEOTIDE SEQUENCE [LARGE SCALE GENOMIC DNA]</scope>
    <source>
        <strain evidence="2 3">S2753</strain>
    </source>
</reference>
<evidence type="ECO:0000313" key="2">
    <source>
        <dbReference type="EMBL" id="KDM92898.1"/>
    </source>
</evidence>
<dbReference type="AlphaFoldDB" id="A0A066RZS7"/>
<accession>A0A066RZS7</accession>
<feature type="region of interest" description="Disordered" evidence="1">
    <location>
        <begin position="1"/>
        <end position="22"/>
    </location>
</feature>
<dbReference type="Pfam" id="PF05488">
    <property type="entry name" value="PAAR_motif"/>
    <property type="match status" value="1"/>
</dbReference>
<sequence>MPAVTRQGDGGTGHGAFPPRTSTAGSGNVFCNGVPVHRQGDAWGVHCDPSLSCHAGELSGGSSTVFVNGKPLGRVGDAVDCGSVVAAGSSNVFAGG</sequence>
<organism evidence="2 3">
    <name type="scientific">Photobacterium galatheae</name>
    <dbReference type="NCBI Taxonomy" id="1654360"/>
    <lineage>
        <taxon>Bacteria</taxon>
        <taxon>Pseudomonadati</taxon>
        <taxon>Pseudomonadota</taxon>
        <taxon>Gammaproteobacteria</taxon>
        <taxon>Vibrionales</taxon>
        <taxon>Vibrionaceae</taxon>
        <taxon>Photobacterium</taxon>
    </lineage>
</organism>
<dbReference type="STRING" id="1654360.EA58_03845"/>
<keyword evidence="3" id="KW-1185">Reference proteome</keyword>
<dbReference type="EMBL" id="JMIB01000005">
    <property type="protein sequence ID" value="KDM92898.1"/>
    <property type="molecule type" value="Genomic_DNA"/>
</dbReference>
<evidence type="ECO:0008006" key="4">
    <source>
        <dbReference type="Google" id="ProtNLM"/>
    </source>
</evidence>
<proteinExistence type="predicted"/>
<evidence type="ECO:0000313" key="3">
    <source>
        <dbReference type="Proteomes" id="UP000027192"/>
    </source>
</evidence>
<dbReference type="CDD" id="cd14737">
    <property type="entry name" value="PAAR_1"/>
    <property type="match status" value="1"/>
</dbReference>